<dbReference type="Gene3D" id="3.40.50.150">
    <property type="entry name" value="Vaccinia Virus protein VP39"/>
    <property type="match status" value="1"/>
</dbReference>
<feature type="domain" description="Methyltransferase small" evidence="4">
    <location>
        <begin position="38"/>
        <end position="82"/>
    </location>
</feature>
<keyword evidence="3" id="KW-0812">Transmembrane</keyword>
<dbReference type="EMBL" id="BAABFL010000455">
    <property type="protein sequence ID" value="GAA4651528.1"/>
    <property type="molecule type" value="Genomic_DNA"/>
</dbReference>
<evidence type="ECO:0000256" key="2">
    <source>
        <dbReference type="ARBA" id="ARBA00022691"/>
    </source>
</evidence>
<gene>
    <name evidence="5" type="ORF">GCM10023116_38120</name>
</gene>
<keyword evidence="3" id="KW-1133">Transmembrane helix</keyword>
<keyword evidence="3" id="KW-0472">Membrane</keyword>
<dbReference type="Proteomes" id="UP001500604">
    <property type="component" value="Unassembled WGS sequence"/>
</dbReference>
<reference evidence="6" key="1">
    <citation type="journal article" date="2019" name="Int. J. Syst. Evol. Microbiol.">
        <title>The Global Catalogue of Microorganisms (GCM) 10K type strain sequencing project: providing services to taxonomists for standard genome sequencing and annotation.</title>
        <authorList>
            <consortium name="The Broad Institute Genomics Platform"/>
            <consortium name="The Broad Institute Genome Sequencing Center for Infectious Disease"/>
            <person name="Wu L."/>
            <person name="Ma J."/>
        </authorList>
    </citation>
    <scope>NUCLEOTIDE SEQUENCE [LARGE SCALE GENOMIC DNA]</scope>
    <source>
        <strain evidence="6">JCM 17805</strain>
    </source>
</reference>
<protein>
    <recommendedName>
        <fullName evidence="4">Methyltransferase small domain-containing protein</fullName>
    </recommendedName>
</protein>
<keyword evidence="6" id="KW-1185">Reference proteome</keyword>
<dbReference type="CDD" id="cd02440">
    <property type="entry name" value="AdoMet_MTases"/>
    <property type="match status" value="1"/>
</dbReference>
<dbReference type="SUPFAM" id="SSF53335">
    <property type="entry name" value="S-adenosyl-L-methionine-dependent methyltransferases"/>
    <property type="match status" value="1"/>
</dbReference>
<dbReference type="InterPro" id="IPR029063">
    <property type="entry name" value="SAM-dependent_MTases_sf"/>
</dbReference>
<feature type="transmembrane region" description="Helical" evidence="3">
    <location>
        <begin position="6"/>
        <end position="24"/>
    </location>
</feature>
<evidence type="ECO:0000313" key="5">
    <source>
        <dbReference type="EMBL" id="GAA4651528.1"/>
    </source>
</evidence>
<organism evidence="5 6">
    <name type="scientific">Kistimonas scapharcae</name>
    <dbReference type="NCBI Taxonomy" id="1036133"/>
    <lineage>
        <taxon>Bacteria</taxon>
        <taxon>Pseudomonadati</taxon>
        <taxon>Pseudomonadota</taxon>
        <taxon>Gammaproteobacteria</taxon>
        <taxon>Oceanospirillales</taxon>
        <taxon>Endozoicomonadaceae</taxon>
        <taxon>Kistimonas</taxon>
    </lineage>
</organism>
<dbReference type="Pfam" id="PF05175">
    <property type="entry name" value="MTS"/>
    <property type="match status" value="1"/>
</dbReference>
<evidence type="ECO:0000256" key="1">
    <source>
        <dbReference type="ARBA" id="ARBA00022603"/>
    </source>
</evidence>
<keyword evidence="1" id="KW-0489">Methyltransferase</keyword>
<proteinExistence type="predicted"/>
<dbReference type="RefSeq" id="WP_345197917.1">
    <property type="nucleotide sequence ID" value="NZ_BAABFL010000455.1"/>
</dbReference>
<comment type="caution">
    <text evidence="5">The sequence shown here is derived from an EMBL/GenBank/DDBJ whole genome shotgun (WGS) entry which is preliminary data.</text>
</comment>
<evidence type="ECO:0000259" key="4">
    <source>
        <dbReference type="Pfam" id="PF05175"/>
    </source>
</evidence>
<evidence type="ECO:0000256" key="3">
    <source>
        <dbReference type="SAM" id="Phobius"/>
    </source>
</evidence>
<accession>A0ABP8V5J1</accession>
<keyword evidence="1" id="KW-0808">Transferase</keyword>
<keyword evidence="2" id="KW-0949">S-adenosyl-L-methionine</keyword>
<evidence type="ECO:0000313" key="6">
    <source>
        <dbReference type="Proteomes" id="UP001500604"/>
    </source>
</evidence>
<name>A0ABP8V5J1_9GAMM</name>
<dbReference type="InterPro" id="IPR007848">
    <property type="entry name" value="Small_mtfrase_dom"/>
</dbReference>
<sequence length="193" mass="21394">MAALEITVLVCLFLVVVLIAGFTLKNGIGPTPSCRRTTDTLDNRLPETIDGVILELGCGWGGIALYLARKYPENAVVAWENSPVPWLVAYLRKVLSGQDNLSVRYGDFRRASLDHCGLIYCYLCTGQMLRLRELLLPASVNQSCQLVSSTFSVPGWTPASEYPLGDWYGSRLWVYMLSHQPSSLNALSRFSSK</sequence>